<dbReference type="SUPFAM" id="SSF48097">
    <property type="entry name" value="Regulator of G-protein signaling, RGS"/>
    <property type="match status" value="1"/>
</dbReference>
<dbReference type="EMBL" id="JAOAOG010000334">
    <property type="protein sequence ID" value="KAJ6227555.1"/>
    <property type="molecule type" value="Genomic_DNA"/>
</dbReference>
<dbReference type="Pfam" id="PF00615">
    <property type="entry name" value="RGS"/>
    <property type="match status" value="1"/>
</dbReference>
<evidence type="ECO:0000313" key="3">
    <source>
        <dbReference type="EMBL" id="KAJ6227555.1"/>
    </source>
</evidence>
<accession>A0ABQ8X5P6</accession>
<dbReference type="PROSITE" id="PS50132">
    <property type="entry name" value="RGS"/>
    <property type="match status" value="1"/>
</dbReference>
<feature type="domain" description="RGS" evidence="2">
    <location>
        <begin position="1"/>
        <end position="78"/>
    </location>
</feature>
<feature type="compositionally biased region" description="Acidic residues" evidence="1">
    <location>
        <begin position="108"/>
        <end position="127"/>
    </location>
</feature>
<evidence type="ECO:0000259" key="2">
    <source>
        <dbReference type="PROSITE" id="PS50132"/>
    </source>
</evidence>
<organism evidence="3 4">
    <name type="scientific">Anaeramoeba flamelloides</name>
    <dbReference type="NCBI Taxonomy" id="1746091"/>
    <lineage>
        <taxon>Eukaryota</taxon>
        <taxon>Metamonada</taxon>
        <taxon>Anaeramoebidae</taxon>
        <taxon>Anaeramoeba</taxon>
    </lineage>
</organism>
<comment type="caution">
    <text evidence="3">The sequence shown here is derived from an EMBL/GenBank/DDBJ whole genome shotgun (WGS) entry which is preliminary data.</text>
</comment>
<dbReference type="InterPro" id="IPR036305">
    <property type="entry name" value="RGS_sf"/>
</dbReference>
<gene>
    <name evidence="3" type="ORF">M0813_09794</name>
</gene>
<keyword evidence="4" id="KW-1185">Reference proteome</keyword>
<dbReference type="InterPro" id="IPR044926">
    <property type="entry name" value="RGS_subdomain_2"/>
</dbReference>
<sequence length="185" mass="21467">MIKELLNNFIIKNSPLTINISSNSREKTIQNCNKYLNNIELLDDHSQVFSEALDEIICLMYYDTFPQFIQSQTYLEMVIKIEQINPDQFLDEKIINKKNIDDDKFATDDDENEKNEEEAEEGEDDDNSNSMYSNYDKDDDDDEDDNEDDRLKNSNNNININSNNSDIEIDTLQSNSITSSSSCKN</sequence>
<feature type="region of interest" description="Disordered" evidence="1">
    <location>
        <begin position="101"/>
        <end position="185"/>
    </location>
</feature>
<evidence type="ECO:0000256" key="1">
    <source>
        <dbReference type="SAM" id="MobiDB-lite"/>
    </source>
</evidence>
<dbReference type="Gene3D" id="1.10.167.10">
    <property type="entry name" value="Regulator of G-protein Signalling 4, domain 2"/>
    <property type="match status" value="1"/>
</dbReference>
<evidence type="ECO:0000313" key="4">
    <source>
        <dbReference type="Proteomes" id="UP001150062"/>
    </source>
</evidence>
<feature type="compositionally biased region" description="Low complexity" evidence="1">
    <location>
        <begin position="153"/>
        <end position="165"/>
    </location>
</feature>
<protein>
    <submittedName>
        <fullName evidence="3">Regulator of g protein signaling</fullName>
    </submittedName>
</protein>
<feature type="compositionally biased region" description="Acidic residues" evidence="1">
    <location>
        <begin position="137"/>
        <end position="148"/>
    </location>
</feature>
<proteinExistence type="predicted"/>
<name>A0ABQ8X5P6_9EUKA</name>
<reference evidence="3" key="1">
    <citation type="submission" date="2022-08" db="EMBL/GenBank/DDBJ databases">
        <title>Novel sulfate-reducing endosymbionts in the free-living metamonad Anaeramoeba.</title>
        <authorList>
            <person name="Jerlstrom-Hultqvist J."/>
            <person name="Cepicka I."/>
            <person name="Gallot-Lavallee L."/>
            <person name="Salas-Leiva D."/>
            <person name="Curtis B.A."/>
            <person name="Zahonova K."/>
            <person name="Pipaliya S."/>
            <person name="Dacks J."/>
            <person name="Roger A.J."/>
        </authorList>
    </citation>
    <scope>NUCLEOTIDE SEQUENCE</scope>
    <source>
        <strain evidence="3">Schooner1</strain>
    </source>
</reference>
<feature type="compositionally biased region" description="Low complexity" evidence="1">
    <location>
        <begin position="174"/>
        <end position="185"/>
    </location>
</feature>
<dbReference type="InterPro" id="IPR016137">
    <property type="entry name" value="RGS"/>
</dbReference>
<dbReference type="Proteomes" id="UP001150062">
    <property type="component" value="Unassembled WGS sequence"/>
</dbReference>